<accession>A0A4Y2IY20</accession>
<protein>
    <submittedName>
        <fullName evidence="1">Uncharacterized protein</fullName>
    </submittedName>
</protein>
<keyword evidence="2" id="KW-1185">Reference proteome</keyword>
<dbReference type="EMBL" id="BGPR01002990">
    <property type="protein sequence ID" value="GBM82129.1"/>
    <property type="molecule type" value="Genomic_DNA"/>
</dbReference>
<dbReference type="Proteomes" id="UP000499080">
    <property type="component" value="Unassembled WGS sequence"/>
</dbReference>
<gene>
    <name evidence="1" type="ORF">AVEN_20650_1</name>
</gene>
<evidence type="ECO:0000313" key="1">
    <source>
        <dbReference type="EMBL" id="GBM82129.1"/>
    </source>
</evidence>
<name>A0A4Y2IY20_ARAVE</name>
<sequence length="145" mass="15790">MSNLGRRALASHGKGAEHIRRCKDGAQSVNITSLFSNLKNETLHEVTSETPVHASSAIAGFSKVIPECPKVVPETLNSAELCNVFASPNNSIMKTFLINDMAVKAEIKWCLQTIVCHESVRSANADVVLLKTIFPDSQIAQKMQL</sequence>
<dbReference type="AlphaFoldDB" id="A0A4Y2IY20"/>
<dbReference type="OrthoDB" id="6513413at2759"/>
<proteinExistence type="predicted"/>
<reference evidence="1 2" key="1">
    <citation type="journal article" date="2019" name="Sci. Rep.">
        <title>Orb-weaving spider Araneus ventricosus genome elucidates the spidroin gene catalogue.</title>
        <authorList>
            <person name="Kono N."/>
            <person name="Nakamura H."/>
            <person name="Ohtoshi R."/>
            <person name="Moran D.A.P."/>
            <person name="Shinohara A."/>
            <person name="Yoshida Y."/>
            <person name="Fujiwara M."/>
            <person name="Mori M."/>
            <person name="Tomita M."/>
            <person name="Arakawa K."/>
        </authorList>
    </citation>
    <scope>NUCLEOTIDE SEQUENCE [LARGE SCALE GENOMIC DNA]</scope>
</reference>
<comment type="caution">
    <text evidence="1">The sequence shown here is derived from an EMBL/GenBank/DDBJ whole genome shotgun (WGS) entry which is preliminary data.</text>
</comment>
<evidence type="ECO:0000313" key="2">
    <source>
        <dbReference type="Proteomes" id="UP000499080"/>
    </source>
</evidence>
<organism evidence="1 2">
    <name type="scientific">Araneus ventricosus</name>
    <name type="common">Orbweaver spider</name>
    <name type="synonym">Epeira ventricosa</name>
    <dbReference type="NCBI Taxonomy" id="182803"/>
    <lineage>
        <taxon>Eukaryota</taxon>
        <taxon>Metazoa</taxon>
        <taxon>Ecdysozoa</taxon>
        <taxon>Arthropoda</taxon>
        <taxon>Chelicerata</taxon>
        <taxon>Arachnida</taxon>
        <taxon>Araneae</taxon>
        <taxon>Araneomorphae</taxon>
        <taxon>Entelegynae</taxon>
        <taxon>Araneoidea</taxon>
        <taxon>Araneidae</taxon>
        <taxon>Araneus</taxon>
    </lineage>
</organism>